<evidence type="ECO:0000259" key="1">
    <source>
        <dbReference type="Pfam" id="PF04471"/>
    </source>
</evidence>
<dbReference type="EMBL" id="JACMSE010000007">
    <property type="protein sequence ID" value="MBC2889773.1"/>
    <property type="molecule type" value="Genomic_DNA"/>
</dbReference>
<sequence>MGTILLVECKNRAKITGVTVLRNLSFVMDAKGCRTGLIVSMSGFSKVAVEQSIRLACQGKSILLIDGDDLSDIAGGIHPSTLVKRKHCTLQKEIEDNLGQLY</sequence>
<dbReference type="Pfam" id="PF04471">
    <property type="entry name" value="Mrr_cat"/>
    <property type="match status" value="1"/>
</dbReference>
<keyword evidence="2" id="KW-0378">Hydrolase</keyword>
<gene>
    <name evidence="2" type="ORF">H7313_10550</name>
</gene>
<evidence type="ECO:0000313" key="3">
    <source>
        <dbReference type="Proteomes" id="UP000587396"/>
    </source>
</evidence>
<dbReference type="Proteomes" id="UP000587396">
    <property type="component" value="Unassembled WGS sequence"/>
</dbReference>
<dbReference type="GO" id="GO:0003677">
    <property type="term" value="F:DNA binding"/>
    <property type="evidence" value="ECO:0007669"/>
    <property type="project" value="InterPro"/>
</dbReference>
<dbReference type="InterPro" id="IPR007560">
    <property type="entry name" value="Restrct_endonuc_IV_Mrr"/>
</dbReference>
<dbReference type="AlphaFoldDB" id="A0A842JCW0"/>
<keyword evidence="2" id="KW-0540">Nuclease</keyword>
<dbReference type="GO" id="GO:0009307">
    <property type="term" value="P:DNA restriction-modification system"/>
    <property type="evidence" value="ECO:0007669"/>
    <property type="project" value="InterPro"/>
</dbReference>
<feature type="domain" description="Restriction endonuclease type IV Mrr" evidence="1">
    <location>
        <begin position="5"/>
        <end position="72"/>
    </location>
</feature>
<name>A0A842JCW0_9ACTN</name>
<reference evidence="2 3" key="1">
    <citation type="submission" date="2020-08" db="EMBL/GenBank/DDBJ databases">
        <authorList>
            <person name="Liu C."/>
            <person name="Sun Q."/>
        </authorList>
    </citation>
    <scope>NUCLEOTIDE SEQUENCE [LARGE SCALE GENOMIC DNA]</scope>
    <source>
        <strain evidence="2 3">N22</strain>
    </source>
</reference>
<organism evidence="2 3">
    <name type="scientific">Gordonibacter massiliensis</name>
    <name type="common">ex Traore et al. 2017</name>
    <dbReference type="NCBI Taxonomy" id="1841863"/>
    <lineage>
        <taxon>Bacteria</taxon>
        <taxon>Bacillati</taxon>
        <taxon>Actinomycetota</taxon>
        <taxon>Coriobacteriia</taxon>
        <taxon>Eggerthellales</taxon>
        <taxon>Eggerthellaceae</taxon>
        <taxon>Gordonibacter</taxon>
    </lineage>
</organism>
<evidence type="ECO:0000313" key="2">
    <source>
        <dbReference type="EMBL" id="MBC2889773.1"/>
    </source>
</evidence>
<dbReference type="RefSeq" id="WP_185905551.1">
    <property type="nucleotide sequence ID" value="NZ_JACMSE010000007.1"/>
</dbReference>
<protein>
    <submittedName>
        <fullName evidence="2">Restriction endonuclease</fullName>
    </submittedName>
</protein>
<dbReference type="GO" id="GO:0004519">
    <property type="term" value="F:endonuclease activity"/>
    <property type="evidence" value="ECO:0007669"/>
    <property type="project" value="UniProtKB-KW"/>
</dbReference>
<keyword evidence="3" id="KW-1185">Reference proteome</keyword>
<dbReference type="InterPro" id="IPR011335">
    <property type="entry name" value="Restrct_endonuc-II-like"/>
</dbReference>
<dbReference type="SUPFAM" id="SSF52980">
    <property type="entry name" value="Restriction endonuclease-like"/>
    <property type="match status" value="1"/>
</dbReference>
<proteinExistence type="predicted"/>
<comment type="caution">
    <text evidence="2">The sequence shown here is derived from an EMBL/GenBank/DDBJ whole genome shotgun (WGS) entry which is preliminary data.</text>
</comment>
<accession>A0A842JCW0</accession>
<keyword evidence="2" id="KW-0255">Endonuclease</keyword>